<evidence type="ECO:0000313" key="3">
    <source>
        <dbReference type="Proteomes" id="UP000246171"/>
    </source>
</evidence>
<feature type="chain" id="PRO_5016290454" evidence="1">
    <location>
        <begin position="17"/>
        <end position="155"/>
    </location>
</feature>
<protein>
    <submittedName>
        <fullName evidence="2">Uncharacterized protein</fullName>
    </submittedName>
</protein>
<evidence type="ECO:0000256" key="1">
    <source>
        <dbReference type="SAM" id="SignalP"/>
    </source>
</evidence>
<keyword evidence="3" id="KW-1185">Reference proteome</keyword>
<dbReference type="AlphaFoldDB" id="A0A317W4K5"/>
<keyword evidence="1" id="KW-0732">Signal</keyword>
<accession>A0A317W4K5</accession>
<comment type="caution">
    <text evidence="2">The sequence shown here is derived from an EMBL/GenBank/DDBJ whole genome shotgun (WGS) entry which is preliminary data.</text>
</comment>
<reference evidence="2" key="1">
    <citation type="submission" date="2016-12" db="EMBL/GenBank/DDBJ databases">
        <title>The genomes of Aspergillus section Nigri reveals drivers in fungal speciation.</title>
        <authorList>
            <consortium name="DOE Joint Genome Institute"/>
            <person name="Vesth T.C."/>
            <person name="Nybo J."/>
            <person name="Theobald S."/>
            <person name="Brandl J."/>
            <person name="Frisvad J.C."/>
            <person name="Nielsen K.F."/>
            <person name="Lyhne E.K."/>
            <person name="Kogle M.E."/>
            <person name="Kuo A."/>
            <person name="Riley R."/>
            <person name="Clum A."/>
            <person name="Nolan M."/>
            <person name="Lipzen A."/>
            <person name="Salamov A."/>
            <person name="Henrissat B."/>
            <person name="Wiebenga A."/>
            <person name="De vries R.P."/>
            <person name="Grigoriev I.V."/>
            <person name="Mortensen U.H."/>
            <person name="Andersen M.R."/>
            <person name="Baker S.E."/>
        </authorList>
    </citation>
    <scope>NUCLEOTIDE SEQUENCE</scope>
    <source>
        <strain evidence="2">CBS 122712</strain>
    </source>
</reference>
<dbReference type="EMBL" id="MSFU01000005">
    <property type="protein sequence ID" value="PWY80232.1"/>
    <property type="molecule type" value="Genomic_DNA"/>
</dbReference>
<gene>
    <name evidence="2" type="ORF">BO83DRAFT_386305</name>
</gene>
<feature type="signal peptide" evidence="1">
    <location>
        <begin position="1"/>
        <end position="16"/>
    </location>
</feature>
<dbReference type="VEuPathDB" id="FungiDB:BO83DRAFT_386305"/>
<dbReference type="RefSeq" id="XP_025391379.1">
    <property type="nucleotide sequence ID" value="XM_025532661.1"/>
</dbReference>
<dbReference type="Proteomes" id="UP000246171">
    <property type="component" value="Unassembled WGS sequence"/>
</dbReference>
<organism evidence="2 3">
    <name type="scientific">Aspergillus eucalypticola (strain CBS 122712 / IBT 29274)</name>
    <dbReference type="NCBI Taxonomy" id="1448314"/>
    <lineage>
        <taxon>Eukaryota</taxon>
        <taxon>Fungi</taxon>
        <taxon>Dikarya</taxon>
        <taxon>Ascomycota</taxon>
        <taxon>Pezizomycotina</taxon>
        <taxon>Eurotiomycetes</taxon>
        <taxon>Eurotiomycetidae</taxon>
        <taxon>Eurotiales</taxon>
        <taxon>Aspergillaceae</taxon>
        <taxon>Aspergillus</taxon>
        <taxon>Aspergillus subgen. Circumdati</taxon>
    </lineage>
</organism>
<evidence type="ECO:0000313" key="2">
    <source>
        <dbReference type="EMBL" id="PWY80232.1"/>
    </source>
</evidence>
<dbReference type="GeneID" id="37054623"/>
<sequence>MLLLLLLLRLLLILRPLNPPNTKITEWVAGIVSFPQRTEKGHRRLTRRGLVEKVVVIQALPLSDKFANAELLRRPVANLTLQEAINRSGKDSSRTTTSGLETLDQALQSPDLATATIIAYYLPSPSGPTSGFPEWVLTGGRARENSGVSIRGWEL</sequence>
<proteinExistence type="predicted"/>
<name>A0A317W4K5_ASPEC</name>